<accession>A0A319AVB9</accession>
<dbReference type="RefSeq" id="XP_025557993.1">
    <property type="nucleotide sequence ID" value="XM_025701772.1"/>
</dbReference>
<dbReference type="EMBL" id="KZ821645">
    <property type="protein sequence ID" value="PYH64199.1"/>
    <property type="molecule type" value="Genomic_DNA"/>
</dbReference>
<dbReference type="AlphaFoldDB" id="A0A319AVB9"/>
<evidence type="ECO:0000313" key="3">
    <source>
        <dbReference type="Proteomes" id="UP000248405"/>
    </source>
</evidence>
<name>A0A319AVB9_ASPVC</name>
<organism evidence="2 3">
    <name type="scientific">Aspergillus vadensis (strain CBS 113365 / IMI 142717 / IBT 24658)</name>
    <dbReference type="NCBI Taxonomy" id="1448311"/>
    <lineage>
        <taxon>Eukaryota</taxon>
        <taxon>Fungi</taxon>
        <taxon>Dikarya</taxon>
        <taxon>Ascomycota</taxon>
        <taxon>Pezizomycotina</taxon>
        <taxon>Eurotiomycetes</taxon>
        <taxon>Eurotiomycetidae</taxon>
        <taxon>Eurotiales</taxon>
        <taxon>Aspergillaceae</taxon>
        <taxon>Aspergillus</taxon>
        <taxon>Aspergillus subgen. Circumdati</taxon>
    </lineage>
</organism>
<feature type="transmembrane region" description="Helical" evidence="1">
    <location>
        <begin position="101"/>
        <end position="120"/>
    </location>
</feature>
<gene>
    <name evidence="2" type="ORF">BO88DRAFT_184470</name>
</gene>
<protein>
    <submittedName>
        <fullName evidence="2">Uncharacterized protein</fullName>
    </submittedName>
</protein>
<keyword evidence="1" id="KW-0472">Membrane</keyword>
<evidence type="ECO:0000256" key="1">
    <source>
        <dbReference type="SAM" id="Phobius"/>
    </source>
</evidence>
<feature type="transmembrane region" description="Helical" evidence="1">
    <location>
        <begin position="126"/>
        <end position="150"/>
    </location>
</feature>
<dbReference type="Proteomes" id="UP000248405">
    <property type="component" value="Unassembled WGS sequence"/>
</dbReference>
<reference evidence="2" key="1">
    <citation type="submission" date="2016-12" db="EMBL/GenBank/DDBJ databases">
        <title>The genomes of Aspergillus section Nigri reveals drivers in fungal speciation.</title>
        <authorList>
            <consortium name="DOE Joint Genome Institute"/>
            <person name="Vesth T.C."/>
            <person name="Nybo J."/>
            <person name="Theobald S."/>
            <person name="Brandl J."/>
            <person name="Frisvad J.C."/>
            <person name="Nielsen K.F."/>
            <person name="Lyhne E.K."/>
            <person name="Kogle M.E."/>
            <person name="Kuo A."/>
            <person name="Riley R."/>
            <person name="Clum A."/>
            <person name="Nolan M."/>
            <person name="Lipzen A."/>
            <person name="Salamov A."/>
            <person name="Henrissat B."/>
            <person name="Wiebenga A."/>
            <person name="De Vries R.P."/>
            <person name="Grigoriev I.V."/>
            <person name="Mortensen U.H."/>
            <person name="Andersen M.R."/>
            <person name="Baker S.E."/>
        </authorList>
    </citation>
    <scope>NUCLEOTIDE SEQUENCE [LARGE SCALE GENOMIC DNA]</scope>
    <source>
        <strain evidence="2">CBS 113365</strain>
    </source>
</reference>
<proteinExistence type="predicted"/>
<evidence type="ECO:0000313" key="2">
    <source>
        <dbReference type="EMBL" id="PYH64199.1"/>
    </source>
</evidence>
<dbReference type="GeneID" id="37206364"/>
<keyword evidence="1" id="KW-0812">Transmembrane</keyword>
<keyword evidence="3" id="KW-1185">Reference proteome</keyword>
<sequence>MEADGGWREGRGKNWGGGVMDDLLSQRTALLQCLDQRIAATRTALQKRGRQKREAAMGLFLAPANKNKPKKALRTLGTIPPTGNDDDDARWRQIGLVDPELSRILWVSLLTLLLLSVLSFHSHPSIHTSFCSVSLLFNFWFPSFLIFSWFTPSGDGYRVRFVLLLRWPDAHEVPVRYPAKVSSSYSSSYSGSEVSKW</sequence>
<keyword evidence="1" id="KW-1133">Transmembrane helix</keyword>